<dbReference type="InterPro" id="IPR046863">
    <property type="entry name" value="MbnP-like_dom"/>
</dbReference>
<feature type="domain" description="Copper-binding protein MbnP-like" evidence="1">
    <location>
        <begin position="30"/>
        <end position="246"/>
    </location>
</feature>
<evidence type="ECO:0000259" key="1">
    <source>
        <dbReference type="Pfam" id="PF20243"/>
    </source>
</evidence>
<accession>A0ABR9T5Z1</accession>
<keyword evidence="3" id="KW-1185">Reference proteome</keyword>
<sequence>MKKQPNYLSLSLFLLVMVSCSKDNDNPVANNIALHFNNTFKNTTIVLGDATSSTATANTSAEGQIHHFSELKYVISNIRLIKADGIEIPYHINNLDQGATVVNQAKPQTLDFVLRNVPASEYKQIKFGLGVKPELNILDEARFPNFYAEAGANDTEMHWEWGAGYRFTKLEGFYDSDHKEISIHTGSTVEGTNGDPDTYTQGVDAYRDITLTLPNHAIVGRNAPKITIKADFDKLLSGKINTITLKSKTGGNSHSDDSNATPNVTSAVQMVKFVDNLGGNGSSDITGIFSIGSVAN</sequence>
<comment type="caution">
    <text evidence="2">The sequence shown here is derived from an EMBL/GenBank/DDBJ whole genome shotgun (WGS) entry which is preliminary data.</text>
</comment>
<evidence type="ECO:0000313" key="3">
    <source>
        <dbReference type="Proteomes" id="UP000618319"/>
    </source>
</evidence>
<name>A0ABR9T5Z1_9SPHI</name>
<protein>
    <recommendedName>
        <fullName evidence="1">Copper-binding protein MbnP-like domain-containing protein</fullName>
    </recommendedName>
</protein>
<reference evidence="2 3" key="1">
    <citation type="submission" date="2018-02" db="EMBL/GenBank/DDBJ databases">
        <title>Sphingobacterium KA21.</title>
        <authorList>
            <person name="Vasarhelyi B.M."/>
            <person name="Deshmukh S."/>
            <person name="Balint B."/>
            <person name="Kukolya J."/>
        </authorList>
    </citation>
    <scope>NUCLEOTIDE SEQUENCE [LARGE SCALE GENOMIC DNA]</scope>
    <source>
        <strain evidence="2 3">Ka21</strain>
    </source>
</reference>
<dbReference type="PROSITE" id="PS51257">
    <property type="entry name" value="PROKAR_LIPOPROTEIN"/>
    <property type="match status" value="1"/>
</dbReference>
<dbReference type="EMBL" id="PSKQ01000017">
    <property type="protein sequence ID" value="MBE8720324.1"/>
    <property type="molecule type" value="Genomic_DNA"/>
</dbReference>
<proteinExistence type="predicted"/>
<dbReference type="Pfam" id="PF20243">
    <property type="entry name" value="MbnP"/>
    <property type="match status" value="1"/>
</dbReference>
<dbReference type="Proteomes" id="UP000618319">
    <property type="component" value="Unassembled WGS sequence"/>
</dbReference>
<dbReference type="RefSeq" id="WP_231389904.1">
    <property type="nucleotide sequence ID" value="NZ_MU158689.1"/>
</dbReference>
<gene>
    <name evidence="2" type="ORF">C4F40_06255</name>
</gene>
<organism evidence="2 3">
    <name type="scientific">Sphingobacterium pedocola</name>
    <dbReference type="NCBI Taxonomy" id="2082722"/>
    <lineage>
        <taxon>Bacteria</taxon>
        <taxon>Pseudomonadati</taxon>
        <taxon>Bacteroidota</taxon>
        <taxon>Sphingobacteriia</taxon>
        <taxon>Sphingobacteriales</taxon>
        <taxon>Sphingobacteriaceae</taxon>
        <taxon>Sphingobacterium</taxon>
    </lineage>
</organism>
<evidence type="ECO:0000313" key="2">
    <source>
        <dbReference type="EMBL" id="MBE8720324.1"/>
    </source>
</evidence>